<feature type="coiled-coil region" evidence="7">
    <location>
        <begin position="430"/>
        <end position="457"/>
    </location>
</feature>
<evidence type="ECO:0000256" key="6">
    <source>
        <dbReference type="RuleBase" id="RU000394"/>
    </source>
</evidence>
<sequence length="497" mass="55190">MVKVTVCVRFRPLSASEKRLHGDSTCIQALDTQSFTLKDEKEEDVTFTFDKVFYQDSDQVEIYDFLAMPIIEGSVNAINGTIITYGQTGAGKTYSMEGLGVLDDEEDKKGLLPRTVGGIFECLGSSVEMIKWTVKLSMVKTQKVIMLFARDLFDLSKDNIQIKESKSQGVFLCGATEIPIRNSTEALRCLNMNLASSRSHCVYIFLVQQESTKDEIRLKTGKIVLVDLAGSEKAERSGACGIVLEEAKSINKSLSALGNVINALTTGKVNHIPYRDCKLTRILQDALGGNSKTALLCCCSPSPTNASESLSTLRAKLIKAPPRSNHIGAKDNTEQISPAQKNMEQIIDYQAIDFKRERILNKVRRIFSLTYCFLESIDDFTNIFVQLKQNLSEENVEMLSELFMLEGIFFCPQSTDEIEAAIEDVSMKTISALEGAVEELKDINTKLMRENEVLNDKLSVALNRIDQGVNVSFFGKGIQCLASYLPSFNFSLRKAVA</sequence>
<gene>
    <name evidence="9" type="ORF">Cni_G01616</name>
</gene>
<reference evidence="9 10" key="1">
    <citation type="submission" date="2023-10" db="EMBL/GenBank/DDBJ databases">
        <title>Chromosome-scale genome assembly provides insights into flower coloration mechanisms of Canna indica.</title>
        <authorList>
            <person name="Li C."/>
        </authorList>
    </citation>
    <scope>NUCLEOTIDE SEQUENCE [LARGE SCALE GENOMIC DNA]</scope>
    <source>
        <tissue evidence="9">Flower</tissue>
    </source>
</reference>
<dbReference type="PANTHER" id="PTHR47968">
    <property type="entry name" value="CENTROMERE PROTEIN E"/>
    <property type="match status" value="1"/>
</dbReference>
<feature type="domain" description="Kinesin motor" evidence="8">
    <location>
        <begin position="3"/>
        <end position="322"/>
    </location>
</feature>
<proteinExistence type="inferred from homology"/>
<dbReference type="EMBL" id="CP136890">
    <property type="protein sequence ID" value="WOK92924.1"/>
    <property type="molecule type" value="Genomic_DNA"/>
</dbReference>
<name>A0AAQ3JPU8_9LILI</name>
<evidence type="ECO:0000256" key="2">
    <source>
        <dbReference type="ARBA" id="ARBA00022741"/>
    </source>
</evidence>
<evidence type="ECO:0000256" key="7">
    <source>
        <dbReference type="SAM" id="Coils"/>
    </source>
</evidence>
<dbReference type="GO" id="GO:0007018">
    <property type="term" value="P:microtubule-based movement"/>
    <property type="evidence" value="ECO:0007669"/>
    <property type="project" value="InterPro"/>
</dbReference>
<evidence type="ECO:0000259" key="8">
    <source>
        <dbReference type="PROSITE" id="PS50067"/>
    </source>
</evidence>
<protein>
    <recommendedName>
        <fullName evidence="6">Kinesin-like protein</fullName>
    </recommendedName>
</protein>
<dbReference type="GO" id="GO:0008017">
    <property type="term" value="F:microtubule binding"/>
    <property type="evidence" value="ECO:0007669"/>
    <property type="project" value="InterPro"/>
</dbReference>
<dbReference type="PANTHER" id="PTHR47968:SF17">
    <property type="entry name" value="KINESIN-LIKE PROTEIN"/>
    <property type="match status" value="1"/>
</dbReference>
<dbReference type="PROSITE" id="PS50067">
    <property type="entry name" value="KINESIN_MOTOR_2"/>
    <property type="match status" value="1"/>
</dbReference>
<keyword evidence="2 5" id="KW-0547">Nucleotide-binding</keyword>
<evidence type="ECO:0000256" key="4">
    <source>
        <dbReference type="ARBA" id="ARBA00023175"/>
    </source>
</evidence>
<dbReference type="InterPro" id="IPR036961">
    <property type="entry name" value="Kinesin_motor_dom_sf"/>
</dbReference>
<keyword evidence="3 5" id="KW-0067">ATP-binding</keyword>
<dbReference type="GO" id="GO:0005874">
    <property type="term" value="C:microtubule"/>
    <property type="evidence" value="ECO:0007669"/>
    <property type="project" value="UniProtKB-KW"/>
</dbReference>
<evidence type="ECO:0000256" key="1">
    <source>
        <dbReference type="ARBA" id="ARBA00022701"/>
    </source>
</evidence>
<dbReference type="InterPro" id="IPR027640">
    <property type="entry name" value="Kinesin-like_fam"/>
</dbReference>
<keyword evidence="1 6" id="KW-0493">Microtubule</keyword>
<dbReference type="PROSITE" id="PS00411">
    <property type="entry name" value="KINESIN_MOTOR_1"/>
    <property type="match status" value="1"/>
</dbReference>
<dbReference type="SUPFAM" id="SSF52540">
    <property type="entry name" value="P-loop containing nucleoside triphosphate hydrolases"/>
    <property type="match status" value="1"/>
</dbReference>
<dbReference type="AlphaFoldDB" id="A0AAQ3JPU8"/>
<keyword evidence="10" id="KW-1185">Reference proteome</keyword>
<dbReference type="InterPro" id="IPR027417">
    <property type="entry name" value="P-loop_NTPase"/>
</dbReference>
<evidence type="ECO:0000256" key="5">
    <source>
        <dbReference type="PROSITE-ProRule" id="PRU00283"/>
    </source>
</evidence>
<accession>A0AAQ3JPU8</accession>
<dbReference type="SMART" id="SM00129">
    <property type="entry name" value="KISc"/>
    <property type="match status" value="1"/>
</dbReference>
<organism evidence="9 10">
    <name type="scientific">Canna indica</name>
    <name type="common">Indian-shot</name>
    <dbReference type="NCBI Taxonomy" id="4628"/>
    <lineage>
        <taxon>Eukaryota</taxon>
        <taxon>Viridiplantae</taxon>
        <taxon>Streptophyta</taxon>
        <taxon>Embryophyta</taxon>
        <taxon>Tracheophyta</taxon>
        <taxon>Spermatophyta</taxon>
        <taxon>Magnoliopsida</taxon>
        <taxon>Liliopsida</taxon>
        <taxon>Zingiberales</taxon>
        <taxon>Cannaceae</taxon>
        <taxon>Canna</taxon>
    </lineage>
</organism>
<evidence type="ECO:0000256" key="3">
    <source>
        <dbReference type="ARBA" id="ARBA00022840"/>
    </source>
</evidence>
<dbReference type="Proteomes" id="UP001327560">
    <property type="component" value="Chromosome 1"/>
</dbReference>
<feature type="binding site" evidence="5">
    <location>
        <begin position="86"/>
        <end position="93"/>
    </location>
    <ligand>
        <name>ATP</name>
        <dbReference type="ChEBI" id="CHEBI:30616"/>
    </ligand>
</feature>
<dbReference type="Pfam" id="PF00225">
    <property type="entry name" value="Kinesin"/>
    <property type="match status" value="1"/>
</dbReference>
<dbReference type="Gene3D" id="3.40.850.10">
    <property type="entry name" value="Kinesin motor domain"/>
    <property type="match status" value="1"/>
</dbReference>
<dbReference type="InterPro" id="IPR001752">
    <property type="entry name" value="Kinesin_motor_dom"/>
</dbReference>
<keyword evidence="4 5" id="KW-0505">Motor protein</keyword>
<dbReference type="GO" id="GO:0003777">
    <property type="term" value="F:microtubule motor activity"/>
    <property type="evidence" value="ECO:0007669"/>
    <property type="project" value="InterPro"/>
</dbReference>
<evidence type="ECO:0000313" key="10">
    <source>
        <dbReference type="Proteomes" id="UP001327560"/>
    </source>
</evidence>
<keyword evidence="7" id="KW-0175">Coiled coil</keyword>
<comment type="similarity">
    <text evidence="5 6">Belongs to the TRAFAC class myosin-kinesin ATPase superfamily. Kinesin family.</text>
</comment>
<evidence type="ECO:0000313" key="9">
    <source>
        <dbReference type="EMBL" id="WOK92924.1"/>
    </source>
</evidence>
<dbReference type="GO" id="GO:0005524">
    <property type="term" value="F:ATP binding"/>
    <property type="evidence" value="ECO:0007669"/>
    <property type="project" value="UniProtKB-UniRule"/>
</dbReference>
<dbReference type="PRINTS" id="PR00380">
    <property type="entry name" value="KINESINHEAVY"/>
</dbReference>
<dbReference type="InterPro" id="IPR019821">
    <property type="entry name" value="Kinesin_motor_CS"/>
</dbReference>